<dbReference type="RefSeq" id="WP_187722478.1">
    <property type="nucleotide sequence ID" value="NZ_BAABBL010000006.1"/>
</dbReference>
<dbReference type="InterPro" id="IPR005269">
    <property type="entry name" value="LOG"/>
</dbReference>
<comment type="catalytic activity">
    <reaction evidence="1">
        <text>N(6)-(dimethylallyl)adenosine 5'-phosphate + H2O = N(6)-dimethylallyladenine + D-ribose 5-phosphate</text>
        <dbReference type="Rhea" id="RHEA:48560"/>
        <dbReference type="ChEBI" id="CHEBI:15377"/>
        <dbReference type="ChEBI" id="CHEBI:17660"/>
        <dbReference type="ChEBI" id="CHEBI:57526"/>
        <dbReference type="ChEBI" id="CHEBI:78346"/>
        <dbReference type="EC" id="3.2.2.n1"/>
    </reaction>
</comment>
<evidence type="ECO:0000256" key="1">
    <source>
        <dbReference type="RuleBase" id="RU363015"/>
    </source>
</evidence>
<dbReference type="GO" id="GO:0009691">
    <property type="term" value="P:cytokinin biosynthetic process"/>
    <property type="evidence" value="ECO:0007669"/>
    <property type="project" value="UniProtKB-UniRule"/>
</dbReference>
<keyword evidence="4" id="KW-1185">Reference proteome</keyword>
<accession>A0A7H0HA24</accession>
<proteinExistence type="inferred from homology"/>
<gene>
    <name evidence="3" type="ORF">H9L22_09285</name>
</gene>
<keyword evidence="1" id="KW-0203">Cytokinin biosynthesis</keyword>
<evidence type="ECO:0000256" key="2">
    <source>
        <dbReference type="SAM" id="MobiDB-lite"/>
    </source>
</evidence>
<dbReference type="PANTHER" id="PTHR43393">
    <property type="entry name" value="CYTOKININ RIBOSIDE 5'-MONOPHOSPHATE PHOSPHORIBOHYDROLASE"/>
    <property type="match status" value="1"/>
</dbReference>
<dbReference type="AlphaFoldDB" id="A0A7H0HA24"/>
<dbReference type="SUPFAM" id="SSF102405">
    <property type="entry name" value="MCP/YpsA-like"/>
    <property type="match status" value="1"/>
</dbReference>
<dbReference type="FunFam" id="3.40.50.450:FF:000011">
    <property type="entry name" value="TIGR00730 family Rossman fold protein"/>
    <property type="match status" value="1"/>
</dbReference>
<protein>
    <recommendedName>
        <fullName evidence="1">Cytokinin riboside 5'-monophosphate phosphoribohydrolase</fullName>
        <ecNumber evidence="1">3.2.2.n1</ecNumber>
    </recommendedName>
</protein>
<dbReference type="GO" id="GO:0005829">
    <property type="term" value="C:cytosol"/>
    <property type="evidence" value="ECO:0007669"/>
    <property type="project" value="TreeGrafter"/>
</dbReference>
<dbReference type="PANTHER" id="PTHR43393:SF2">
    <property type="entry name" value="CYTOKININ RIBOSIDE 5'-MONOPHOSPHATE PHOSPHORIBOHYDROLASE"/>
    <property type="match status" value="1"/>
</dbReference>
<feature type="region of interest" description="Disordered" evidence="2">
    <location>
        <begin position="1"/>
        <end position="25"/>
    </location>
</feature>
<dbReference type="NCBIfam" id="TIGR00730">
    <property type="entry name" value="Rossman fold protein, TIGR00730 family"/>
    <property type="match status" value="1"/>
</dbReference>
<reference evidence="3 4" key="1">
    <citation type="submission" date="2020-08" db="EMBL/GenBank/DDBJ databases">
        <title>Genome sequence of Tessaracoccus defluvii JCM 17540T.</title>
        <authorList>
            <person name="Hyun D.-W."/>
            <person name="Bae J.-W."/>
        </authorList>
    </citation>
    <scope>NUCLEOTIDE SEQUENCE [LARGE SCALE GENOMIC DNA]</scope>
    <source>
        <strain evidence="3 4">JCM 17540</strain>
    </source>
</reference>
<dbReference type="EMBL" id="CP060789">
    <property type="protein sequence ID" value="QNP57390.1"/>
    <property type="molecule type" value="Genomic_DNA"/>
</dbReference>
<name>A0A7H0HA24_9ACTN</name>
<dbReference type="Gene3D" id="3.40.50.450">
    <property type="match status" value="1"/>
</dbReference>
<evidence type="ECO:0000313" key="4">
    <source>
        <dbReference type="Proteomes" id="UP000516117"/>
    </source>
</evidence>
<comment type="catalytic activity">
    <reaction evidence="1">
        <text>9-ribosyl-trans-zeatin 5'-phosphate + H2O = trans-zeatin + D-ribose 5-phosphate</text>
        <dbReference type="Rhea" id="RHEA:48564"/>
        <dbReference type="ChEBI" id="CHEBI:15377"/>
        <dbReference type="ChEBI" id="CHEBI:16522"/>
        <dbReference type="ChEBI" id="CHEBI:78346"/>
        <dbReference type="ChEBI" id="CHEBI:87947"/>
        <dbReference type="EC" id="3.2.2.n1"/>
    </reaction>
</comment>
<keyword evidence="1" id="KW-0378">Hydrolase</keyword>
<evidence type="ECO:0000313" key="3">
    <source>
        <dbReference type="EMBL" id="QNP57390.1"/>
    </source>
</evidence>
<dbReference type="KEGG" id="tdf:H9L22_09285"/>
<comment type="similarity">
    <text evidence="1">Belongs to the LOG family.</text>
</comment>
<dbReference type="GO" id="GO:0016787">
    <property type="term" value="F:hydrolase activity"/>
    <property type="evidence" value="ECO:0007669"/>
    <property type="project" value="UniProtKB-KW"/>
</dbReference>
<dbReference type="InterPro" id="IPR052341">
    <property type="entry name" value="LOG_family_nucleotidases"/>
</dbReference>
<dbReference type="Pfam" id="PF03641">
    <property type="entry name" value="Lysine_decarbox"/>
    <property type="match status" value="1"/>
</dbReference>
<dbReference type="InterPro" id="IPR031100">
    <property type="entry name" value="LOG_fam"/>
</dbReference>
<dbReference type="EC" id="3.2.2.n1" evidence="1"/>
<sequence length="245" mass="27088">MIEPKRRQGAVILGGREHAQPTADQALLQRPTKRDWSQEDPWRVLRIQSEFVEGFDALNNLPPAISIFGSARTRTDDPLYAQAEDIAGRLVRAGFAVITGGGPGVMEAGNRGAHLADGTSVGLGIELPHEQGMNDFIDIGVNFRYFFARKMMFLKYSQGFITMPGGFGTLDELFEALTLIQTGKVTHFPVVLFGSRYWSPLVAWIRDTLEEGRFISPGDSDLFVVTDDPEEAVAAMGEPRQVWTD</sequence>
<dbReference type="Proteomes" id="UP000516117">
    <property type="component" value="Chromosome"/>
</dbReference>
<organism evidence="3 4">
    <name type="scientific">Tessaracoccus defluvii</name>
    <dbReference type="NCBI Taxonomy" id="1285901"/>
    <lineage>
        <taxon>Bacteria</taxon>
        <taxon>Bacillati</taxon>
        <taxon>Actinomycetota</taxon>
        <taxon>Actinomycetes</taxon>
        <taxon>Propionibacteriales</taxon>
        <taxon>Propionibacteriaceae</taxon>
        <taxon>Tessaracoccus</taxon>
    </lineage>
</organism>